<feature type="signal peptide" evidence="10">
    <location>
        <begin position="1"/>
        <end position="15"/>
    </location>
</feature>
<dbReference type="InterPro" id="IPR015940">
    <property type="entry name" value="UBA"/>
</dbReference>
<dbReference type="GO" id="GO:0005524">
    <property type="term" value="F:ATP binding"/>
    <property type="evidence" value="ECO:0007669"/>
    <property type="project" value="UniProtKB-KW"/>
</dbReference>
<keyword evidence="5 13" id="KW-0418">Kinase</keyword>
<dbReference type="AlphaFoldDB" id="A0A7L3HAN8"/>
<dbReference type="GO" id="GO:0004674">
    <property type="term" value="F:protein serine/threonine kinase activity"/>
    <property type="evidence" value="ECO:0007669"/>
    <property type="project" value="UniProtKB-KW"/>
</dbReference>
<dbReference type="Pfam" id="PF00069">
    <property type="entry name" value="Pkinase"/>
    <property type="match status" value="1"/>
</dbReference>
<gene>
    <name evidence="13" type="primary">Snrk_2</name>
    <name evidence="13" type="ORF">BUPERY_R03245</name>
</gene>
<feature type="compositionally biased region" description="Low complexity" evidence="9">
    <location>
        <begin position="419"/>
        <end position="428"/>
    </location>
</feature>
<feature type="compositionally biased region" description="Gly residues" evidence="9">
    <location>
        <begin position="407"/>
        <end position="418"/>
    </location>
</feature>
<keyword evidence="14" id="KW-1185">Reference proteome</keyword>
<evidence type="ECO:0000313" key="13">
    <source>
        <dbReference type="EMBL" id="NXU02305.1"/>
    </source>
</evidence>
<accession>A0A7L3HAN8</accession>
<feature type="compositionally biased region" description="Acidic residues" evidence="9">
    <location>
        <begin position="299"/>
        <end position="308"/>
    </location>
</feature>
<evidence type="ECO:0000256" key="1">
    <source>
        <dbReference type="ARBA" id="ARBA00012513"/>
    </source>
</evidence>
<dbReference type="PROSITE" id="PS50011">
    <property type="entry name" value="PROTEIN_KINASE_DOM"/>
    <property type="match status" value="1"/>
</dbReference>
<evidence type="ECO:0000256" key="8">
    <source>
        <dbReference type="ARBA" id="ARBA00048679"/>
    </source>
</evidence>
<keyword evidence="2" id="KW-0723">Serine/threonine-protein kinase</keyword>
<dbReference type="CDD" id="cd14339">
    <property type="entry name" value="UBA_SNRK"/>
    <property type="match status" value="1"/>
</dbReference>
<feature type="compositionally biased region" description="Basic residues" evidence="9">
    <location>
        <begin position="327"/>
        <end position="337"/>
    </location>
</feature>
<evidence type="ECO:0000256" key="10">
    <source>
        <dbReference type="SAM" id="SignalP"/>
    </source>
</evidence>
<feature type="compositionally biased region" description="Basic and acidic residues" evidence="9">
    <location>
        <begin position="354"/>
        <end position="363"/>
    </location>
</feature>
<feature type="region of interest" description="Disordered" evidence="9">
    <location>
        <begin position="299"/>
        <end position="442"/>
    </location>
</feature>
<keyword evidence="10" id="KW-0732">Signal</keyword>
<dbReference type="InterPro" id="IPR000719">
    <property type="entry name" value="Prot_kinase_dom"/>
</dbReference>
<dbReference type="Gene3D" id="1.10.510.10">
    <property type="entry name" value="Transferase(Phosphotransferase) domain 1"/>
    <property type="match status" value="1"/>
</dbReference>
<dbReference type="EC" id="2.7.11.1" evidence="1"/>
<sequence>DIWSLGVILFMLVCGQPPFQEANDSETLTMIMDCKYTVPPHVSKECKDLITRMLQRDPKRRASLEEIENHAWLQGVDPSPATKYNIPLVSYKNLSEEEHNSIIQRMVLGDIADRDTIVEALETNKYNHITATYFLLAERILREKQEKEIQTRSASPSNIKAQFRQSWPTKIDVPQDLEDDLTATPLSHATVPQSSPARTAENVLNGHRSKALGDSGKKEEIPELAGPALSAVPSVSLKPTTSGRKCLFRVEEDEEEDEEDKKPISLSTQVVLRRKPSVTNRLTSRKSAPVLNQIFEEGESDDEFDMDENLPPKLSRLKMNIASPSTVHKRYHRRKSQGRGSSCSSSETSDDDSESRRRLDKDSGFTYSWHRRDSSEGPPGSQGDGGGQSKPSNGNGGVDKTSPGDNNKGGGSPSGSSGGSTNTTSGSTRRCAGSGNSMQLSSRSAGELVESLKLMSLCLGSQIHSSTKYIIDPQNNLSFSSVKVQEKSTWKMCISSSGNANQASSLGSLKFFSDQMSDTTNELERLKNRNLKNNVLQLPLCEKISVNIQRNPKEGLLCTSSQTSCCHVI</sequence>
<feature type="domain" description="UBA" evidence="12">
    <location>
        <begin position="95"/>
        <end position="138"/>
    </location>
</feature>
<feature type="non-terminal residue" evidence="13">
    <location>
        <position position="1"/>
    </location>
</feature>
<organism evidence="13 14">
    <name type="scientific">Buphagus erythrorhynchus</name>
    <name type="common">red-billed oxpecker</name>
    <dbReference type="NCBI Taxonomy" id="245048"/>
    <lineage>
        <taxon>Eukaryota</taxon>
        <taxon>Metazoa</taxon>
        <taxon>Chordata</taxon>
        <taxon>Craniata</taxon>
        <taxon>Vertebrata</taxon>
        <taxon>Euteleostomi</taxon>
        <taxon>Archelosauria</taxon>
        <taxon>Archosauria</taxon>
        <taxon>Dinosauria</taxon>
        <taxon>Saurischia</taxon>
        <taxon>Theropoda</taxon>
        <taxon>Coelurosauria</taxon>
        <taxon>Aves</taxon>
        <taxon>Neognathae</taxon>
        <taxon>Neoaves</taxon>
        <taxon>Telluraves</taxon>
        <taxon>Australaves</taxon>
        <taxon>Passeriformes</taxon>
        <taxon>Sturnidae</taxon>
        <taxon>Buphagus</taxon>
    </lineage>
</organism>
<feature type="chain" id="PRO_5029664475" description="non-specific serine/threonine protein kinase" evidence="10">
    <location>
        <begin position="16"/>
        <end position="569"/>
    </location>
</feature>
<proteinExistence type="predicted"/>
<evidence type="ECO:0000259" key="12">
    <source>
        <dbReference type="PROSITE" id="PS50030"/>
    </source>
</evidence>
<evidence type="ECO:0000256" key="3">
    <source>
        <dbReference type="ARBA" id="ARBA00022679"/>
    </source>
</evidence>
<keyword evidence="3" id="KW-0808">Transferase</keyword>
<evidence type="ECO:0000256" key="2">
    <source>
        <dbReference type="ARBA" id="ARBA00022527"/>
    </source>
</evidence>
<evidence type="ECO:0000256" key="5">
    <source>
        <dbReference type="ARBA" id="ARBA00022777"/>
    </source>
</evidence>
<dbReference type="OrthoDB" id="942095at2759"/>
<dbReference type="EMBL" id="VZTT01047709">
    <property type="protein sequence ID" value="NXU02305.1"/>
    <property type="molecule type" value="Genomic_DNA"/>
</dbReference>
<dbReference type="InterPro" id="IPR030616">
    <property type="entry name" value="Aur-like"/>
</dbReference>
<evidence type="ECO:0000256" key="7">
    <source>
        <dbReference type="ARBA" id="ARBA00047899"/>
    </source>
</evidence>
<feature type="non-terminal residue" evidence="13">
    <location>
        <position position="569"/>
    </location>
</feature>
<dbReference type="InterPro" id="IPR011009">
    <property type="entry name" value="Kinase-like_dom_sf"/>
</dbReference>
<comment type="caution">
    <text evidence="13">The sequence shown here is derived from an EMBL/GenBank/DDBJ whole genome shotgun (WGS) entry which is preliminary data.</text>
</comment>
<evidence type="ECO:0000256" key="6">
    <source>
        <dbReference type="ARBA" id="ARBA00022840"/>
    </source>
</evidence>
<keyword evidence="6" id="KW-0067">ATP-binding</keyword>
<evidence type="ECO:0000256" key="9">
    <source>
        <dbReference type="SAM" id="MobiDB-lite"/>
    </source>
</evidence>
<name>A0A7L3HAN8_9PASS</name>
<protein>
    <recommendedName>
        <fullName evidence="1">non-specific serine/threonine protein kinase</fullName>
        <ecNumber evidence="1">2.7.11.1</ecNumber>
    </recommendedName>
</protein>
<comment type="catalytic activity">
    <reaction evidence="7">
        <text>L-threonyl-[protein] + ATP = O-phospho-L-threonyl-[protein] + ADP + H(+)</text>
        <dbReference type="Rhea" id="RHEA:46608"/>
        <dbReference type="Rhea" id="RHEA-COMP:11060"/>
        <dbReference type="Rhea" id="RHEA-COMP:11605"/>
        <dbReference type="ChEBI" id="CHEBI:15378"/>
        <dbReference type="ChEBI" id="CHEBI:30013"/>
        <dbReference type="ChEBI" id="CHEBI:30616"/>
        <dbReference type="ChEBI" id="CHEBI:61977"/>
        <dbReference type="ChEBI" id="CHEBI:456216"/>
        <dbReference type="EC" id="2.7.11.1"/>
    </reaction>
</comment>
<reference evidence="13 14" key="1">
    <citation type="submission" date="2019-09" db="EMBL/GenBank/DDBJ databases">
        <title>Bird 10,000 Genomes (B10K) Project - Family phase.</title>
        <authorList>
            <person name="Zhang G."/>
        </authorList>
    </citation>
    <scope>NUCLEOTIDE SEQUENCE [LARGE SCALE GENOMIC DNA]</scope>
    <source>
        <strain evidence="13">B10K-DU-012-02</strain>
    </source>
</reference>
<evidence type="ECO:0000259" key="11">
    <source>
        <dbReference type="PROSITE" id="PS50011"/>
    </source>
</evidence>
<dbReference type="SUPFAM" id="SSF56112">
    <property type="entry name" value="Protein kinase-like (PK-like)"/>
    <property type="match status" value="1"/>
</dbReference>
<dbReference type="PANTHER" id="PTHR24350">
    <property type="entry name" value="SERINE/THREONINE-PROTEIN KINASE IAL-RELATED"/>
    <property type="match status" value="1"/>
</dbReference>
<evidence type="ECO:0000313" key="14">
    <source>
        <dbReference type="Proteomes" id="UP000566314"/>
    </source>
</evidence>
<feature type="compositionally biased region" description="Low complexity" evidence="9">
    <location>
        <begin position="338"/>
        <end position="347"/>
    </location>
</feature>
<feature type="domain" description="Protein kinase" evidence="11">
    <location>
        <begin position="1"/>
        <end position="73"/>
    </location>
</feature>
<dbReference type="PROSITE" id="PS50030">
    <property type="entry name" value="UBA"/>
    <property type="match status" value="1"/>
</dbReference>
<keyword evidence="4" id="KW-0547">Nucleotide-binding</keyword>
<comment type="catalytic activity">
    <reaction evidence="8">
        <text>L-seryl-[protein] + ATP = O-phospho-L-seryl-[protein] + ADP + H(+)</text>
        <dbReference type="Rhea" id="RHEA:17989"/>
        <dbReference type="Rhea" id="RHEA-COMP:9863"/>
        <dbReference type="Rhea" id="RHEA-COMP:11604"/>
        <dbReference type="ChEBI" id="CHEBI:15378"/>
        <dbReference type="ChEBI" id="CHEBI:29999"/>
        <dbReference type="ChEBI" id="CHEBI:30616"/>
        <dbReference type="ChEBI" id="CHEBI:83421"/>
        <dbReference type="ChEBI" id="CHEBI:456216"/>
        <dbReference type="EC" id="2.7.11.1"/>
    </reaction>
</comment>
<dbReference type="Proteomes" id="UP000566314">
    <property type="component" value="Unassembled WGS sequence"/>
</dbReference>
<evidence type="ECO:0000256" key="4">
    <source>
        <dbReference type="ARBA" id="ARBA00022741"/>
    </source>
</evidence>